<evidence type="ECO:0000313" key="7">
    <source>
        <dbReference type="EMBL" id="CAB4958914.1"/>
    </source>
</evidence>
<dbReference type="EMBL" id="CAFBMT010000040">
    <property type="protein sequence ID" value="CAB4958914.1"/>
    <property type="molecule type" value="Genomic_DNA"/>
</dbReference>
<protein>
    <submittedName>
        <fullName evidence="4">Unannotated protein</fullName>
    </submittedName>
</protein>
<evidence type="ECO:0000313" key="4">
    <source>
        <dbReference type="EMBL" id="CAB4702400.1"/>
    </source>
</evidence>
<dbReference type="AlphaFoldDB" id="A0A6J6PS36"/>
<dbReference type="EMBL" id="CAFBIY010000158">
    <property type="protein sequence ID" value="CAB4852809.1"/>
    <property type="molecule type" value="Genomic_DNA"/>
</dbReference>
<feature type="compositionally biased region" description="Low complexity" evidence="1">
    <location>
        <begin position="49"/>
        <end position="58"/>
    </location>
</feature>
<gene>
    <name evidence="4" type="ORF">UFOPK2656_00139</name>
    <name evidence="5" type="ORF">UFOPK3099_00703</name>
    <name evidence="6" type="ORF">UFOPK3267_02329</name>
    <name evidence="7" type="ORF">UFOPK3651_03377</name>
    <name evidence="8" type="ORF">UFOPK3931_01331</name>
    <name evidence="3" type="ORF">UFOPK4189_02980</name>
</gene>
<dbReference type="EMBL" id="CAFBOL010000029">
    <property type="protein sequence ID" value="CAB4988621.1"/>
    <property type="molecule type" value="Genomic_DNA"/>
</dbReference>
<proteinExistence type="predicted"/>
<evidence type="ECO:0000313" key="5">
    <source>
        <dbReference type="EMBL" id="CAB4810492.1"/>
    </source>
</evidence>
<dbReference type="EMBL" id="CAESGF010000026">
    <property type="protein sequence ID" value="CAB4365232.1"/>
    <property type="molecule type" value="Genomic_DNA"/>
</dbReference>
<evidence type="ECO:0000256" key="1">
    <source>
        <dbReference type="SAM" id="MobiDB-lite"/>
    </source>
</evidence>
<dbReference type="EMBL" id="CAEZYF010000001">
    <property type="protein sequence ID" value="CAB4702400.1"/>
    <property type="molecule type" value="Genomic_DNA"/>
</dbReference>
<name>A0A6J6PS36_9ZZZZ</name>
<dbReference type="SMART" id="SM00834">
    <property type="entry name" value="CxxC_CXXC_SSSS"/>
    <property type="match status" value="1"/>
</dbReference>
<dbReference type="NCBIfam" id="TIGR02605">
    <property type="entry name" value="CxxC_CxxC_SSSS"/>
    <property type="match status" value="1"/>
</dbReference>
<feature type="domain" description="Putative regulatory protein FmdB zinc ribbon" evidence="2">
    <location>
        <begin position="1"/>
        <end position="42"/>
    </location>
</feature>
<reference evidence="4" key="1">
    <citation type="submission" date="2020-05" db="EMBL/GenBank/DDBJ databases">
        <authorList>
            <person name="Chiriac C."/>
            <person name="Salcher M."/>
            <person name="Ghai R."/>
            <person name="Kavagutti S V."/>
        </authorList>
    </citation>
    <scope>NUCLEOTIDE SEQUENCE</scope>
</reference>
<accession>A0A6J6PS36</accession>
<feature type="region of interest" description="Disordered" evidence="1">
    <location>
        <begin position="49"/>
        <end position="68"/>
    </location>
</feature>
<organism evidence="4">
    <name type="scientific">freshwater metagenome</name>
    <dbReference type="NCBI Taxonomy" id="449393"/>
    <lineage>
        <taxon>unclassified sequences</taxon>
        <taxon>metagenomes</taxon>
        <taxon>ecological metagenomes</taxon>
    </lineage>
</organism>
<dbReference type="EMBL" id="CAFAAV010000038">
    <property type="protein sequence ID" value="CAB4810492.1"/>
    <property type="molecule type" value="Genomic_DNA"/>
</dbReference>
<dbReference type="Pfam" id="PF09723">
    <property type="entry name" value="Zn_ribbon_8"/>
    <property type="match status" value="1"/>
</dbReference>
<evidence type="ECO:0000313" key="8">
    <source>
        <dbReference type="EMBL" id="CAB4988621.1"/>
    </source>
</evidence>
<evidence type="ECO:0000259" key="2">
    <source>
        <dbReference type="SMART" id="SM00834"/>
    </source>
</evidence>
<dbReference type="InterPro" id="IPR013429">
    <property type="entry name" value="Regulatory_FmdB_Zinc_ribbon"/>
</dbReference>
<sequence length="75" mass="7601">MPLYEFRCRTCDDTFEVRRPMSEASEPATCPQGHDSAVRLLSVFASVGASGGAPSSAPAPRPSGGGCGGACACAH</sequence>
<evidence type="ECO:0000313" key="3">
    <source>
        <dbReference type="EMBL" id="CAB4365232.1"/>
    </source>
</evidence>
<evidence type="ECO:0000313" key="6">
    <source>
        <dbReference type="EMBL" id="CAB4852809.1"/>
    </source>
</evidence>